<sequence length="243" mass="26973">MEYKHFSHPHNLRVYQVIEKEQDELICSGCDSTISGSAFGCWQCKFFLHEQCGNAKRGMQHPSHPMHHLTLLPSTTYSAGTFLCNACGHAGSAFSLCCPLCDFDLHVHCASLPSILNHHSHFHGLNLVYGFPDHNASSYLCDICHKHLDQKLWSYNCFACNFHAHASCVTEQKSIATKPEPELGARVQESGSGSGSGQGQYEKTEIEDPVLKAQAELQALQLQMQMSHELANMMASFNLSSFV</sequence>
<evidence type="ECO:0000256" key="1">
    <source>
        <dbReference type="ARBA" id="ARBA00022737"/>
    </source>
</evidence>
<feature type="domain" description="DC1" evidence="3">
    <location>
        <begin position="119"/>
        <end position="169"/>
    </location>
</feature>
<evidence type="ECO:0000313" key="4">
    <source>
        <dbReference type="EMBL" id="KAH7554271.1"/>
    </source>
</evidence>
<dbReference type="Proteomes" id="UP000827721">
    <property type="component" value="Unassembled WGS sequence"/>
</dbReference>
<dbReference type="SUPFAM" id="SSF57889">
    <property type="entry name" value="Cysteine-rich domain"/>
    <property type="match status" value="2"/>
</dbReference>
<evidence type="ECO:0000259" key="3">
    <source>
        <dbReference type="Pfam" id="PF03107"/>
    </source>
</evidence>
<feature type="region of interest" description="Disordered" evidence="2">
    <location>
        <begin position="183"/>
        <end position="203"/>
    </location>
</feature>
<feature type="domain" description="DC1" evidence="3">
    <location>
        <begin position="6"/>
        <end position="52"/>
    </location>
</feature>
<name>A0ABQ8HCQ3_9ROSI</name>
<dbReference type="PANTHER" id="PTHR46288">
    <property type="entry name" value="PHORBOL-ESTER/DAG-TYPE DOMAIN-CONTAINING PROTEIN"/>
    <property type="match status" value="1"/>
</dbReference>
<feature type="domain" description="DC1" evidence="3">
    <location>
        <begin position="62"/>
        <end position="110"/>
    </location>
</feature>
<dbReference type="InterPro" id="IPR046349">
    <property type="entry name" value="C1-like_sf"/>
</dbReference>
<evidence type="ECO:0000313" key="5">
    <source>
        <dbReference type="Proteomes" id="UP000827721"/>
    </source>
</evidence>
<keyword evidence="1" id="KW-0677">Repeat</keyword>
<gene>
    <name evidence="4" type="ORF">JRO89_XS12G0151100</name>
</gene>
<dbReference type="Pfam" id="PF03107">
    <property type="entry name" value="C1_2"/>
    <property type="match status" value="3"/>
</dbReference>
<keyword evidence="5" id="KW-1185">Reference proteome</keyword>
<protein>
    <recommendedName>
        <fullName evidence="3">DC1 domain-containing protein</fullName>
    </recommendedName>
</protein>
<dbReference type="PANTHER" id="PTHR46288:SF68">
    <property type="entry name" value="DC1 DOMAIN-CONTAINING PROTEIN"/>
    <property type="match status" value="1"/>
</dbReference>
<organism evidence="4 5">
    <name type="scientific">Xanthoceras sorbifolium</name>
    <dbReference type="NCBI Taxonomy" id="99658"/>
    <lineage>
        <taxon>Eukaryota</taxon>
        <taxon>Viridiplantae</taxon>
        <taxon>Streptophyta</taxon>
        <taxon>Embryophyta</taxon>
        <taxon>Tracheophyta</taxon>
        <taxon>Spermatophyta</taxon>
        <taxon>Magnoliopsida</taxon>
        <taxon>eudicotyledons</taxon>
        <taxon>Gunneridae</taxon>
        <taxon>Pentapetalae</taxon>
        <taxon>rosids</taxon>
        <taxon>malvids</taxon>
        <taxon>Sapindales</taxon>
        <taxon>Sapindaceae</taxon>
        <taxon>Xanthoceroideae</taxon>
        <taxon>Xanthoceras</taxon>
    </lineage>
</organism>
<evidence type="ECO:0000256" key="2">
    <source>
        <dbReference type="SAM" id="MobiDB-lite"/>
    </source>
</evidence>
<dbReference type="InterPro" id="IPR004146">
    <property type="entry name" value="DC1"/>
</dbReference>
<dbReference type="EMBL" id="JAFEMO010000012">
    <property type="protein sequence ID" value="KAH7554271.1"/>
    <property type="molecule type" value="Genomic_DNA"/>
</dbReference>
<reference evidence="4 5" key="1">
    <citation type="submission" date="2021-02" db="EMBL/GenBank/DDBJ databases">
        <title>Plant Genome Project.</title>
        <authorList>
            <person name="Zhang R.-G."/>
        </authorList>
    </citation>
    <scope>NUCLEOTIDE SEQUENCE [LARGE SCALE GENOMIC DNA]</scope>
    <source>
        <tissue evidence="4">Leaves</tissue>
    </source>
</reference>
<proteinExistence type="predicted"/>
<accession>A0ABQ8HCQ3</accession>
<comment type="caution">
    <text evidence="4">The sequence shown here is derived from an EMBL/GenBank/DDBJ whole genome shotgun (WGS) entry which is preliminary data.</text>
</comment>